<dbReference type="PANTHER" id="PTHR12526">
    <property type="entry name" value="GLYCOSYLTRANSFERASE"/>
    <property type="match status" value="1"/>
</dbReference>
<dbReference type="AlphaFoldDB" id="A0A6J6QE35"/>
<dbReference type="PANTHER" id="PTHR12526:SF572">
    <property type="entry name" value="BLL5144 PROTEIN"/>
    <property type="match status" value="1"/>
</dbReference>
<dbReference type="EMBL" id="CAEZXP010000006">
    <property type="protein sequence ID" value="CAB4706084.1"/>
    <property type="molecule type" value="Genomic_DNA"/>
</dbReference>
<organism evidence="3">
    <name type="scientific">freshwater metagenome</name>
    <dbReference type="NCBI Taxonomy" id="449393"/>
    <lineage>
        <taxon>unclassified sequences</taxon>
        <taxon>metagenomes</taxon>
        <taxon>ecological metagenomes</taxon>
    </lineage>
</organism>
<feature type="domain" description="Glycosyl transferase family 1" evidence="1">
    <location>
        <begin position="220"/>
        <end position="395"/>
    </location>
</feature>
<evidence type="ECO:0000313" key="3">
    <source>
        <dbReference type="EMBL" id="CAB4706084.1"/>
    </source>
</evidence>
<sequence>MSKQNTLTPRLRAGVSVKSRSADYLRAQTETIFLPKLTATSDTPAPVPGRDLRLGFVGTFPPTKCGIATFTASLSKAMAGNGEVGIVSCVEKPDVLNHPDEVVAEWIRDDPASLEETANILNTYDVAVIQHEFGIFGGADGQDVLALVDRLTVPFILVLHTVLPNPLPNQRRILEELSRKAALLVAQSSVARDRLLEVHDVAPEHVVVIQHGAPANLGPQKPPSATRRPVILTWGLIGPGKGIEHAIDAVAQLADLDPLPQYVIMGQTHPKVVEHSGEAYRESLFVRVDALGADKLVMFKDGYRDTEGILAEVQQADIILLPYLSREQVVSGVLVEAIASGKPVVSTAFPHAVELLAEGSGIVVPHEDPDALAAGLRLLLTNPDAAQAAAETARRQAPTLFWENVGAEYAQVALQVVAPKLGASL</sequence>
<protein>
    <submittedName>
        <fullName evidence="3">Unannotated protein</fullName>
    </submittedName>
</protein>
<dbReference type="Pfam" id="PF13439">
    <property type="entry name" value="Glyco_transf_4"/>
    <property type="match status" value="1"/>
</dbReference>
<gene>
    <name evidence="3" type="ORF">UFOPK2399_01674</name>
</gene>
<dbReference type="InterPro" id="IPR001296">
    <property type="entry name" value="Glyco_trans_1"/>
</dbReference>
<dbReference type="GO" id="GO:0016757">
    <property type="term" value="F:glycosyltransferase activity"/>
    <property type="evidence" value="ECO:0007669"/>
    <property type="project" value="InterPro"/>
</dbReference>
<evidence type="ECO:0000259" key="2">
    <source>
        <dbReference type="Pfam" id="PF13439"/>
    </source>
</evidence>
<reference evidence="3" key="1">
    <citation type="submission" date="2020-05" db="EMBL/GenBank/DDBJ databases">
        <authorList>
            <person name="Chiriac C."/>
            <person name="Salcher M."/>
            <person name="Ghai R."/>
            <person name="Kavagutti S V."/>
        </authorList>
    </citation>
    <scope>NUCLEOTIDE SEQUENCE</scope>
</reference>
<dbReference type="Gene3D" id="3.40.50.2000">
    <property type="entry name" value="Glycogen Phosphorylase B"/>
    <property type="match status" value="2"/>
</dbReference>
<feature type="domain" description="Glycosyltransferase subfamily 4-like N-terminal" evidence="2">
    <location>
        <begin position="66"/>
        <end position="212"/>
    </location>
</feature>
<dbReference type="InterPro" id="IPR028098">
    <property type="entry name" value="Glyco_trans_4-like_N"/>
</dbReference>
<dbReference type="Pfam" id="PF00534">
    <property type="entry name" value="Glycos_transf_1"/>
    <property type="match status" value="1"/>
</dbReference>
<dbReference type="SUPFAM" id="SSF53756">
    <property type="entry name" value="UDP-Glycosyltransferase/glycogen phosphorylase"/>
    <property type="match status" value="1"/>
</dbReference>
<accession>A0A6J6QE35</accession>
<name>A0A6J6QE35_9ZZZZ</name>
<evidence type="ECO:0000259" key="1">
    <source>
        <dbReference type="Pfam" id="PF00534"/>
    </source>
</evidence>
<proteinExistence type="predicted"/>